<evidence type="ECO:0000313" key="5">
    <source>
        <dbReference type="Proteomes" id="UP000199092"/>
    </source>
</evidence>
<dbReference type="PANTHER" id="PTHR24220">
    <property type="entry name" value="IMPORT ATP-BINDING PROTEIN"/>
    <property type="match status" value="1"/>
</dbReference>
<dbReference type="GO" id="GO:0005886">
    <property type="term" value="C:plasma membrane"/>
    <property type="evidence" value="ECO:0007669"/>
    <property type="project" value="TreeGrafter"/>
</dbReference>
<dbReference type="RefSeq" id="WP_197677247.1">
    <property type="nucleotide sequence ID" value="NZ_LT629749.1"/>
</dbReference>
<dbReference type="SMART" id="SM00382">
    <property type="entry name" value="AAA"/>
    <property type="match status" value="1"/>
</dbReference>
<reference evidence="4 5" key="1">
    <citation type="submission" date="2016-10" db="EMBL/GenBank/DDBJ databases">
        <authorList>
            <person name="de Groot N.N."/>
        </authorList>
    </citation>
    <scope>NUCLEOTIDE SEQUENCE [LARGE SCALE GENOMIC DNA]</scope>
    <source>
        <strain evidence="4 5">DSM 21741</strain>
    </source>
</reference>
<keyword evidence="4" id="KW-0449">Lipoprotein</keyword>
<protein>
    <submittedName>
        <fullName evidence="4">ABC-type lipoprotein export system, ATPase component</fullName>
    </submittedName>
</protein>
<evidence type="ECO:0000256" key="1">
    <source>
        <dbReference type="ARBA" id="ARBA00022741"/>
    </source>
</evidence>
<dbReference type="Gene3D" id="3.40.50.300">
    <property type="entry name" value="P-loop containing nucleotide triphosphate hydrolases"/>
    <property type="match status" value="1"/>
</dbReference>
<dbReference type="InterPro" id="IPR003593">
    <property type="entry name" value="AAA+_ATPase"/>
</dbReference>
<keyword evidence="1" id="KW-0547">Nucleotide-binding</keyword>
<evidence type="ECO:0000313" key="4">
    <source>
        <dbReference type="EMBL" id="SDS51141.1"/>
    </source>
</evidence>
<accession>A0A1H1ST90</accession>
<gene>
    <name evidence="4" type="ORF">SAMN04488543_1868</name>
</gene>
<dbReference type="InterPro" id="IPR015854">
    <property type="entry name" value="ABC_transpr_LolD-like"/>
</dbReference>
<dbReference type="GO" id="GO:0005524">
    <property type="term" value="F:ATP binding"/>
    <property type="evidence" value="ECO:0007669"/>
    <property type="project" value="UniProtKB-KW"/>
</dbReference>
<proteinExistence type="predicted"/>
<sequence length="284" mass="30232">MRAGERRGAEVRTVGVVHVYRVAGTDVAALRGVDLSVGPGERVALLGPSGSGKSTLLSVVAGLRRPSAGSVLVDGRDIARFSESELYDYRSHSLGLMMQGDLSNLLPYASPRENLAFVGGPVRSRGRHELTDGALGAAGLADERRPVALLSRADQQATALAVAMAGSPRLLLVDEPTSQLDDDARERLLDTLVQTTTAAGTTLLMVTHDEQVAHRMQRMVRMRDGRVGAEGQRHEQYAVIGADGSVQLPEELLASWPAGSAVSVKEASTDEITIRRRLPAEEAP</sequence>
<keyword evidence="5" id="KW-1185">Reference proteome</keyword>
<feature type="domain" description="ABC transporter" evidence="3">
    <location>
        <begin position="11"/>
        <end position="249"/>
    </location>
</feature>
<dbReference type="Pfam" id="PF00005">
    <property type="entry name" value="ABC_tran"/>
    <property type="match status" value="1"/>
</dbReference>
<dbReference type="InterPro" id="IPR003439">
    <property type="entry name" value="ABC_transporter-like_ATP-bd"/>
</dbReference>
<evidence type="ECO:0000259" key="3">
    <source>
        <dbReference type="PROSITE" id="PS50893"/>
    </source>
</evidence>
<name>A0A1H1ST90_9ACTN</name>
<evidence type="ECO:0000256" key="2">
    <source>
        <dbReference type="ARBA" id="ARBA00022840"/>
    </source>
</evidence>
<dbReference type="GO" id="GO:0022857">
    <property type="term" value="F:transmembrane transporter activity"/>
    <property type="evidence" value="ECO:0007669"/>
    <property type="project" value="TreeGrafter"/>
</dbReference>
<dbReference type="PROSITE" id="PS50893">
    <property type="entry name" value="ABC_TRANSPORTER_2"/>
    <property type="match status" value="1"/>
</dbReference>
<dbReference type="EMBL" id="LT629749">
    <property type="protein sequence ID" value="SDS51141.1"/>
    <property type="molecule type" value="Genomic_DNA"/>
</dbReference>
<dbReference type="SUPFAM" id="SSF52540">
    <property type="entry name" value="P-loop containing nucleoside triphosphate hydrolases"/>
    <property type="match status" value="1"/>
</dbReference>
<dbReference type="GO" id="GO:0016887">
    <property type="term" value="F:ATP hydrolysis activity"/>
    <property type="evidence" value="ECO:0007669"/>
    <property type="project" value="InterPro"/>
</dbReference>
<dbReference type="STRING" id="546871.SAMN04488543_1868"/>
<dbReference type="Proteomes" id="UP000199092">
    <property type="component" value="Chromosome I"/>
</dbReference>
<organism evidence="4 5">
    <name type="scientific">Friedmanniella luteola</name>
    <dbReference type="NCBI Taxonomy" id="546871"/>
    <lineage>
        <taxon>Bacteria</taxon>
        <taxon>Bacillati</taxon>
        <taxon>Actinomycetota</taxon>
        <taxon>Actinomycetes</taxon>
        <taxon>Propionibacteriales</taxon>
        <taxon>Nocardioidaceae</taxon>
        <taxon>Friedmanniella</taxon>
    </lineage>
</organism>
<keyword evidence="2" id="KW-0067">ATP-binding</keyword>
<dbReference type="InterPro" id="IPR027417">
    <property type="entry name" value="P-loop_NTPase"/>
</dbReference>
<dbReference type="AlphaFoldDB" id="A0A1H1ST90"/>